<feature type="coiled-coil region" evidence="1">
    <location>
        <begin position="96"/>
        <end position="123"/>
    </location>
</feature>
<evidence type="ECO:0000313" key="3">
    <source>
        <dbReference type="EMBL" id="CAC5411832.1"/>
    </source>
</evidence>
<keyword evidence="1" id="KW-0175">Coiled coil</keyword>
<protein>
    <submittedName>
        <fullName evidence="3">Uncharacterized protein</fullName>
    </submittedName>
</protein>
<dbReference type="AlphaFoldDB" id="A0A6J8DVR3"/>
<name>A0A6J8DVR3_MYTCO</name>
<dbReference type="Proteomes" id="UP000507470">
    <property type="component" value="Unassembled WGS sequence"/>
</dbReference>
<sequence length="460" mass="52028">MYNLRNRQPSMSTRSMSLGRGRGSGINPPSSLAIPNHDTSSGSIEAHFSGDPKNSHDYFNASQEIEDNSNPFLVPTQSRSDSTLISRSTISDSDELTQLRRKLDALKNENLELKRTAKQYSLSIPNSSQTNPNQNLVNTITQSTEQLGPIVYAGTHSYVNQDIASSKISQKPVIYNNMNRVKTQTVIYYNIQFKTEIPNSINQITEPNVLAIQHSSGPQFISTSEVTRINENGRRTRVPFYNGKDPWNAYVMQFELIAEMNNSSPSTKAIELVTALKDEAMVHVSFLTPEKKRTYSVLCAALSTDLETMGLPALLIHQVTLYETYKRGSRDRNIRQLGTTDCSDTDDCESEDIEVRKVGGKRSVTEERLTQFERGMSESLAKIIQRERASTTKHRSLTVVQGQIRCIVTKRPDLRTQDVLVVMNNYYIKDCTKGKRNQYHKDNNNRNGLKINYELNQNQN</sequence>
<dbReference type="EMBL" id="CACVKT020007910">
    <property type="protein sequence ID" value="CAC5411832.1"/>
    <property type="molecule type" value="Genomic_DNA"/>
</dbReference>
<dbReference type="OrthoDB" id="6759373at2759"/>
<accession>A0A6J8DVR3</accession>
<feature type="region of interest" description="Disordered" evidence="2">
    <location>
        <begin position="1"/>
        <end position="53"/>
    </location>
</feature>
<evidence type="ECO:0000256" key="2">
    <source>
        <dbReference type="SAM" id="MobiDB-lite"/>
    </source>
</evidence>
<evidence type="ECO:0000256" key="1">
    <source>
        <dbReference type="SAM" id="Coils"/>
    </source>
</evidence>
<keyword evidence="4" id="KW-1185">Reference proteome</keyword>
<evidence type="ECO:0000313" key="4">
    <source>
        <dbReference type="Proteomes" id="UP000507470"/>
    </source>
</evidence>
<feature type="compositionally biased region" description="Low complexity" evidence="2">
    <location>
        <begin position="10"/>
        <end position="19"/>
    </location>
</feature>
<organism evidence="3 4">
    <name type="scientific">Mytilus coruscus</name>
    <name type="common">Sea mussel</name>
    <dbReference type="NCBI Taxonomy" id="42192"/>
    <lineage>
        <taxon>Eukaryota</taxon>
        <taxon>Metazoa</taxon>
        <taxon>Spiralia</taxon>
        <taxon>Lophotrochozoa</taxon>
        <taxon>Mollusca</taxon>
        <taxon>Bivalvia</taxon>
        <taxon>Autobranchia</taxon>
        <taxon>Pteriomorphia</taxon>
        <taxon>Mytilida</taxon>
        <taxon>Mytiloidea</taxon>
        <taxon>Mytilidae</taxon>
        <taxon>Mytilinae</taxon>
        <taxon>Mytilus</taxon>
    </lineage>
</organism>
<proteinExistence type="predicted"/>
<reference evidence="3 4" key="1">
    <citation type="submission" date="2020-06" db="EMBL/GenBank/DDBJ databases">
        <authorList>
            <person name="Li R."/>
            <person name="Bekaert M."/>
        </authorList>
    </citation>
    <scope>NUCLEOTIDE SEQUENCE [LARGE SCALE GENOMIC DNA]</scope>
    <source>
        <strain evidence="4">wild</strain>
    </source>
</reference>
<gene>
    <name evidence="3" type="ORF">MCOR_44873</name>
</gene>